<accession>A0A1N7LSB8</accession>
<name>A0A1N7LSB8_9RHOB</name>
<dbReference type="Pfam" id="PF05494">
    <property type="entry name" value="MlaC"/>
    <property type="match status" value="1"/>
</dbReference>
<dbReference type="PANTHER" id="PTHR36573:SF1">
    <property type="entry name" value="INTERMEMBRANE PHOSPHOLIPID TRANSPORT SYSTEM BINDING PROTEIN MLAC"/>
    <property type="match status" value="1"/>
</dbReference>
<dbReference type="AlphaFoldDB" id="A0A1N7LSB8"/>
<protein>
    <submittedName>
        <fullName evidence="1">Phospholipid transport system substrate-binding protein</fullName>
    </submittedName>
</protein>
<dbReference type="PANTHER" id="PTHR36573">
    <property type="entry name" value="INTERMEMBRANE PHOSPHOLIPID TRANSPORT SYSTEM BINDING PROTEIN MLAC"/>
    <property type="match status" value="1"/>
</dbReference>
<dbReference type="STRING" id="453582.SAMN05421580_104265"/>
<gene>
    <name evidence="1" type="ORF">SAMN05421580_104265</name>
</gene>
<dbReference type="Proteomes" id="UP000186221">
    <property type="component" value="Unassembled WGS sequence"/>
</dbReference>
<dbReference type="InterPro" id="IPR008869">
    <property type="entry name" value="MlaC/ttg2D"/>
</dbReference>
<proteinExistence type="predicted"/>
<evidence type="ECO:0000313" key="1">
    <source>
        <dbReference type="EMBL" id="SIS76591.1"/>
    </source>
</evidence>
<dbReference type="PROSITE" id="PS51318">
    <property type="entry name" value="TAT"/>
    <property type="match status" value="1"/>
</dbReference>
<dbReference type="EMBL" id="FTOG01000004">
    <property type="protein sequence ID" value="SIS76591.1"/>
    <property type="molecule type" value="Genomic_DNA"/>
</dbReference>
<reference evidence="2" key="1">
    <citation type="submission" date="2017-01" db="EMBL/GenBank/DDBJ databases">
        <authorList>
            <person name="Varghese N."/>
            <person name="Submissions S."/>
        </authorList>
    </citation>
    <scope>NUCLEOTIDE SEQUENCE [LARGE SCALE GENOMIC DNA]</scope>
    <source>
        <strain evidence="2">DSM 19945</strain>
    </source>
</reference>
<organism evidence="1 2">
    <name type="scientific">Rhodobacter aestuarii</name>
    <dbReference type="NCBI Taxonomy" id="453582"/>
    <lineage>
        <taxon>Bacteria</taxon>
        <taxon>Pseudomonadati</taxon>
        <taxon>Pseudomonadota</taxon>
        <taxon>Alphaproteobacteria</taxon>
        <taxon>Rhodobacterales</taxon>
        <taxon>Rhodobacter group</taxon>
        <taxon>Rhodobacter</taxon>
    </lineage>
</organism>
<dbReference type="InterPro" id="IPR042245">
    <property type="entry name" value="Tgt2/MlaC_sf"/>
</dbReference>
<sequence length="212" mass="23011">MKKPGIPMKTPMRNDRRQLILGAGATVLAAGLLRPGAAFALTDAEARELVSRAVNDVNAAIASGKTGPGLYAQFEAIFTKYADVATIGRSALGVAARQASASQMSAFTKAFRGYISRKYGQRFREFIGARFEVEGARKVKTFYEVKTVAHLRGQAPFEVLWHVSDRSGKRLFFNVIIEGVNMLAAERTEIGAMLDARRGNIDALIADLKNAS</sequence>
<dbReference type="Gene3D" id="3.10.450.710">
    <property type="entry name" value="Tgt2/MlaC"/>
    <property type="match status" value="1"/>
</dbReference>
<evidence type="ECO:0000313" key="2">
    <source>
        <dbReference type="Proteomes" id="UP000186221"/>
    </source>
</evidence>
<dbReference type="InterPro" id="IPR006311">
    <property type="entry name" value="TAT_signal"/>
</dbReference>
<keyword evidence="2" id="KW-1185">Reference proteome</keyword>